<keyword evidence="3" id="KW-0732">Signal</keyword>
<reference evidence="4" key="1">
    <citation type="submission" date="2021-01" db="EMBL/GenBank/DDBJ databases">
        <authorList>
            <person name="Corre E."/>
            <person name="Pelletier E."/>
            <person name="Niang G."/>
            <person name="Scheremetjew M."/>
            <person name="Finn R."/>
            <person name="Kale V."/>
            <person name="Holt S."/>
            <person name="Cochrane G."/>
            <person name="Meng A."/>
            <person name="Brown T."/>
            <person name="Cohen L."/>
        </authorList>
    </citation>
    <scope>NUCLEOTIDE SEQUENCE</scope>
    <source>
        <strain evidence="4">CCMP 2712</strain>
    </source>
</reference>
<proteinExistence type="predicted"/>
<dbReference type="Pfam" id="PF01344">
    <property type="entry name" value="Kelch_1"/>
    <property type="match status" value="1"/>
</dbReference>
<evidence type="ECO:0000256" key="2">
    <source>
        <dbReference type="ARBA" id="ARBA00022737"/>
    </source>
</evidence>
<evidence type="ECO:0000256" key="3">
    <source>
        <dbReference type="SAM" id="SignalP"/>
    </source>
</evidence>
<dbReference type="InterPro" id="IPR015915">
    <property type="entry name" value="Kelch-typ_b-propeller"/>
</dbReference>
<dbReference type="Gene3D" id="2.120.10.80">
    <property type="entry name" value="Kelch-type beta propeller"/>
    <property type="match status" value="2"/>
</dbReference>
<dbReference type="SMART" id="SM00612">
    <property type="entry name" value="Kelch"/>
    <property type="match status" value="6"/>
</dbReference>
<keyword evidence="1" id="KW-0880">Kelch repeat</keyword>
<dbReference type="SUPFAM" id="SSF117281">
    <property type="entry name" value="Kelch motif"/>
    <property type="match status" value="2"/>
</dbReference>
<keyword evidence="2" id="KW-0677">Repeat</keyword>
<dbReference type="Pfam" id="PF24681">
    <property type="entry name" value="Kelch_KLHDC2_KLHL20_DRC7"/>
    <property type="match status" value="1"/>
</dbReference>
<evidence type="ECO:0000313" key="4">
    <source>
        <dbReference type="EMBL" id="CAE2309680.1"/>
    </source>
</evidence>
<organism evidence="4">
    <name type="scientific">Guillardia theta</name>
    <name type="common">Cryptophyte</name>
    <name type="synonym">Cryptomonas phi</name>
    <dbReference type="NCBI Taxonomy" id="55529"/>
    <lineage>
        <taxon>Eukaryota</taxon>
        <taxon>Cryptophyceae</taxon>
        <taxon>Pyrenomonadales</taxon>
        <taxon>Geminigeraceae</taxon>
        <taxon>Guillardia</taxon>
    </lineage>
</organism>
<name>A0A7S4NU56_GUITH</name>
<dbReference type="PANTHER" id="PTHR46344:SF19">
    <property type="entry name" value="F-BOX DOMAIN-CONTAINING PROTEIN"/>
    <property type="match status" value="1"/>
</dbReference>
<dbReference type="InterPro" id="IPR006652">
    <property type="entry name" value="Kelch_1"/>
</dbReference>
<dbReference type="EMBL" id="HBKN01026677">
    <property type="protein sequence ID" value="CAE2309680.1"/>
    <property type="molecule type" value="Transcribed_RNA"/>
</dbReference>
<dbReference type="AlphaFoldDB" id="A0A7S4NU56"/>
<evidence type="ECO:0000256" key="1">
    <source>
        <dbReference type="ARBA" id="ARBA00022441"/>
    </source>
</evidence>
<sequence length="401" mass="44935">MMGIVDRVWILSLVIVTMSGCSSNQRMFFQPGNDITGSHALMGHLGIVRNVVCGHLRLRGGKRKKRVEKAKEQDKIIKSIAKPKKKKTHYKAGTKDYVPLDIPYLYVIGGRSTQFELSIVQRYDVTTKDWTPSCKLESPRAYSAAARHGNKIYLIGGISNNQPLNSVRSFSPYSDDETWKVEKMMPFARRNFASAVHDNQIFIFGGTGMPKAMVNTESTEVCLKSVQSFLPDFQFWQNHTDMPIEKQFCAAVSFGDRIYVMGGYSNVEGDDLDTELDSMHSYDPVLRAWKAEPPMPTPRANFQAVAIAGRIYAIGGMSGGLQKADVESFDPTTREWRIEPPLNQKRSAFAAECFNGYIYVAGGIVGSSEISMVECFDPYSQRWTVDSSLPTRRWALSMVAI</sequence>
<feature type="signal peptide" evidence="3">
    <location>
        <begin position="1"/>
        <end position="24"/>
    </location>
</feature>
<protein>
    <submittedName>
        <fullName evidence="4">Uncharacterized protein</fullName>
    </submittedName>
</protein>
<feature type="chain" id="PRO_5030740146" evidence="3">
    <location>
        <begin position="25"/>
        <end position="401"/>
    </location>
</feature>
<dbReference type="PANTHER" id="PTHR46344">
    <property type="entry name" value="OS02G0202900 PROTEIN"/>
    <property type="match status" value="1"/>
</dbReference>
<gene>
    <name evidence="4" type="ORF">GTHE00462_LOCUS20618</name>
</gene>
<dbReference type="PROSITE" id="PS51257">
    <property type="entry name" value="PROKAR_LIPOPROTEIN"/>
    <property type="match status" value="1"/>
</dbReference>
<accession>A0A7S4NU56</accession>